<dbReference type="AlphaFoldDB" id="A0A5C7AF01"/>
<sequence>MTRGAGFISSANKSSKDNRNLGKIRSKASNPDGISREKNMDKADHKSIDDSIKFRNSRYTSFSRSGYFFMIMVILTLVWLVWTLFF</sequence>
<dbReference type="Proteomes" id="UP000321935">
    <property type="component" value="Unassembled WGS sequence"/>
</dbReference>
<evidence type="ECO:0000256" key="1">
    <source>
        <dbReference type="SAM" id="MobiDB-lite"/>
    </source>
</evidence>
<dbReference type="RefSeq" id="WP_146920671.1">
    <property type="nucleotide sequence ID" value="NZ_VORW01000023.1"/>
</dbReference>
<keyword evidence="2" id="KW-0472">Membrane</keyword>
<evidence type="ECO:0000313" key="3">
    <source>
        <dbReference type="EMBL" id="TXE03717.1"/>
    </source>
</evidence>
<dbReference type="EMBL" id="VORW01000023">
    <property type="protein sequence ID" value="TXE03717.1"/>
    <property type="molecule type" value="Genomic_DNA"/>
</dbReference>
<evidence type="ECO:0000313" key="4">
    <source>
        <dbReference type="Proteomes" id="UP000321935"/>
    </source>
</evidence>
<feature type="transmembrane region" description="Helical" evidence="2">
    <location>
        <begin position="65"/>
        <end position="85"/>
    </location>
</feature>
<protein>
    <submittedName>
        <fullName evidence="3">Uncharacterized protein</fullName>
    </submittedName>
</protein>
<gene>
    <name evidence="3" type="ORF">ESV85_19700</name>
</gene>
<proteinExistence type="predicted"/>
<accession>A0A5C7AF01</accession>
<evidence type="ECO:0000256" key="2">
    <source>
        <dbReference type="SAM" id="Phobius"/>
    </source>
</evidence>
<organism evidence="3 4">
    <name type="scientific">Algoriphagus aquimarinus</name>
    <dbReference type="NCBI Taxonomy" id="237018"/>
    <lineage>
        <taxon>Bacteria</taxon>
        <taxon>Pseudomonadati</taxon>
        <taxon>Bacteroidota</taxon>
        <taxon>Cytophagia</taxon>
        <taxon>Cytophagales</taxon>
        <taxon>Cyclobacteriaceae</taxon>
        <taxon>Algoriphagus</taxon>
    </lineage>
</organism>
<keyword evidence="2" id="KW-0812">Transmembrane</keyword>
<dbReference type="OrthoDB" id="826889at2"/>
<feature type="compositionally biased region" description="Basic and acidic residues" evidence="1">
    <location>
        <begin position="34"/>
        <end position="45"/>
    </location>
</feature>
<keyword evidence="2" id="KW-1133">Transmembrane helix</keyword>
<name>A0A5C7AF01_9BACT</name>
<comment type="caution">
    <text evidence="3">The sequence shown here is derived from an EMBL/GenBank/DDBJ whole genome shotgun (WGS) entry which is preliminary data.</text>
</comment>
<reference evidence="3 4" key="1">
    <citation type="submission" date="2019-08" db="EMBL/GenBank/DDBJ databases">
        <title>Genomes sequence of Algoriphagus aquimarinus ACAM450.</title>
        <authorList>
            <person name="Bowman J.P."/>
        </authorList>
    </citation>
    <scope>NUCLEOTIDE SEQUENCE [LARGE SCALE GENOMIC DNA]</scope>
    <source>
        <strain evidence="3 4">ACAM 450</strain>
    </source>
</reference>
<feature type="region of interest" description="Disordered" evidence="1">
    <location>
        <begin position="1"/>
        <end position="45"/>
    </location>
</feature>